<protein>
    <submittedName>
        <fullName evidence="1">Uncharacterized protein</fullName>
    </submittedName>
</protein>
<proteinExistence type="predicted"/>
<evidence type="ECO:0000313" key="2">
    <source>
        <dbReference type="Proteomes" id="UP000715441"/>
    </source>
</evidence>
<comment type="caution">
    <text evidence="1">The sequence shown here is derived from an EMBL/GenBank/DDBJ whole genome shotgun (WGS) entry which is preliminary data.</text>
</comment>
<dbReference type="Proteomes" id="UP000715441">
    <property type="component" value="Unassembled WGS sequence"/>
</dbReference>
<organism evidence="1 2">
    <name type="scientific">Amycolatopsis acididurans</name>
    <dbReference type="NCBI Taxonomy" id="2724524"/>
    <lineage>
        <taxon>Bacteria</taxon>
        <taxon>Bacillati</taxon>
        <taxon>Actinomycetota</taxon>
        <taxon>Actinomycetes</taxon>
        <taxon>Pseudonocardiales</taxon>
        <taxon>Pseudonocardiaceae</taxon>
        <taxon>Amycolatopsis</taxon>
    </lineage>
</organism>
<accession>A0ABX1J795</accession>
<dbReference type="EMBL" id="JAAXLS010000016">
    <property type="protein sequence ID" value="NKQ55667.1"/>
    <property type="molecule type" value="Genomic_DNA"/>
</dbReference>
<reference evidence="1 2" key="1">
    <citation type="submission" date="2020-04" db="EMBL/GenBank/DDBJ databases">
        <title>Novel species.</title>
        <authorList>
            <person name="Teo W.F.A."/>
            <person name="Lipun K."/>
            <person name="Srisuk N."/>
            <person name="Duangmal K."/>
        </authorList>
    </citation>
    <scope>NUCLEOTIDE SEQUENCE [LARGE SCALE GENOMIC DNA]</scope>
    <source>
        <strain evidence="1 2">K13G38</strain>
    </source>
</reference>
<keyword evidence="2" id="KW-1185">Reference proteome</keyword>
<name>A0ABX1J795_9PSEU</name>
<evidence type="ECO:0000313" key="1">
    <source>
        <dbReference type="EMBL" id="NKQ55667.1"/>
    </source>
</evidence>
<gene>
    <name evidence="1" type="ORF">HFP15_22570</name>
</gene>
<sequence length="58" mass="5742">MVDALALVCTLVVGGVGGIDQVVSDAPRLALILAGFGTQVELRITGLPPAAAGPWSSP</sequence>
<dbReference type="RefSeq" id="WP_168518694.1">
    <property type="nucleotide sequence ID" value="NZ_JAAXLS010000016.1"/>
</dbReference>